<name>A0A1J1HRM3_9DIPT</name>
<proteinExistence type="predicted"/>
<dbReference type="AlphaFoldDB" id="A0A1J1HRM3"/>
<dbReference type="SUPFAM" id="SSF57603">
    <property type="entry name" value="FnI-like domain"/>
    <property type="match status" value="1"/>
</dbReference>
<evidence type="ECO:0000313" key="1">
    <source>
        <dbReference type="EMBL" id="CRK89126.1"/>
    </source>
</evidence>
<reference evidence="1 2" key="1">
    <citation type="submission" date="2015-04" db="EMBL/GenBank/DDBJ databases">
        <authorList>
            <person name="Syromyatnikov M.Y."/>
            <person name="Popov V.N."/>
        </authorList>
    </citation>
    <scope>NUCLEOTIDE SEQUENCE [LARGE SCALE GENOMIC DNA]</scope>
</reference>
<accession>A0A1J1HRM3</accession>
<sequence length="99" mass="10720">MVDGVIYKSGSGIPKSNPCELCWCEGTVVICGHYDCAHNMLDNIPDYCGLFYIPGQCCPIIDCDCVVDGIINGEDYPIEDPCQSCTCVGTEKVCIDKPC</sequence>
<protein>
    <submittedName>
        <fullName evidence="1">CLUMA_CG002493, isoform A</fullName>
    </submittedName>
</protein>
<dbReference type="EMBL" id="CVRI01000010">
    <property type="protein sequence ID" value="CRK89126.1"/>
    <property type="molecule type" value="Genomic_DNA"/>
</dbReference>
<gene>
    <name evidence="1" type="ORF">CLUMA_CG002493</name>
</gene>
<evidence type="ECO:0000313" key="2">
    <source>
        <dbReference type="Proteomes" id="UP000183832"/>
    </source>
</evidence>
<keyword evidence="2" id="KW-1185">Reference proteome</keyword>
<dbReference type="Proteomes" id="UP000183832">
    <property type="component" value="Unassembled WGS sequence"/>
</dbReference>
<organism evidence="1 2">
    <name type="scientific">Clunio marinus</name>
    <dbReference type="NCBI Taxonomy" id="568069"/>
    <lineage>
        <taxon>Eukaryota</taxon>
        <taxon>Metazoa</taxon>
        <taxon>Ecdysozoa</taxon>
        <taxon>Arthropoda</taxon>
        <taxon>Hexapoda</taxon>
        <taxon>Insecta</taxon>
        <taxon>Pterygota</taxon>
        <taxon>Neoptera</taxon>
        <taxon>Endopterygota</taxon>
        <taxon>Diptera</taxon>
        <taxon>Nematocera</taxon>
        <taxon>Chironomoidea</taxon>
        <taxon>Chironomidae</taxon>
        <taxon>Clunio</taxon>
    </lineage>
</organism>